<dbReference type="PANTHER" id="PTHR47800:SF5">
    <property type="entry name" value="FER-1-LIKE PROTEIN 6"/>
    <property type="match status" value="1"/>
</dbReference>
<dbReference type="SUPFAM" id="SSF49562">
    <property type="entry name" value="C2 domain (Calcium/lipid-binding domain, CaLB)"/>
    <property type="match status" value="1"/>
</dbReference>
<feature type="compositionally biased region" description="Low complexity" evidence="1">
    <location>
        <begin position="335"/>
        <end position="354"/>
    </location>
</feature>
<proteinExistence type="predicted"/>
<accession>A0A8H4QNJ1</accession>
<sequence>MPGGRRNPLSMSNMLEQLGEVVQNTKEKVQNANDSIHSQTTHTKTTITKKMGDHGHLIPYVDVVIQFIGASGLPKMDVVGSADPYLVAQIDDQISFVSQVKQNTLSPVWNEIWRVKNVPAIADLHIKLMDKDEGIVTDDYIGKAKTSVSAGAKELEIEGPILHLRRNRGTMWVKIESHPAQDEDPVKFPYLFDGPIRFSRHYSPTVGALTNLDQARLYSTWKLYLKGIPLFFGDTYQGWNKHYKAAQSIFRGPTAVAVRSGIQAGHRLLYARTASNGFGVITSGVESGQKGDHAEEGGIGFTQLLLHDGGVDAPVRPAWTGSRSSLLSTLSNTRSRCSNSKVSSSADNSADQSSEPPTSDGIDQASANASASLNAYKEPSSSAPPSPFANRIKPAVYTYIISADDDSFRFSETGAAFFVDFASKHALHSNCATKVRYSGEFHPRPEGGWANFNDSTPDSSVNWELVIDNNSGTYAPDKGMLPALQKLLSYNFPGLKVFALDHDEDELKQSREACRDYAVQFRGIGKEELQPHIKEGEETLWHHAAGEIGKISGGEGGKEKDEKEGK</sequence>
<dbReference type="Pfam" id="PF00168">
    <property type="entry name" value="C2"/>
    <property type="match status" value="1"/>
</dbReference>
<feature type="region of interest" description="Disordered" evidence="1">
    <location>
        <begin position="335"/>
        <end position="365"/>
    </location>
</feature>
<dbReference type="InterPro" id="IPR000008">
    <property type="entry name" value="C2_dom"/>
</dbReference>
<keyword evidence="4" id="KW-1185">Reference proteome</keyword>
<organism evidence="3 4">
    <name type="scientific">Agrocybe pediades</name>
    <dbReference type="NCBI Taxonomy" id="84607"/>
    <lineage>
        <taxon>Eukaryota</taxon>
        <taxon>Fungi</taxon>
        <taxon>Dikarya</taxon>
        <taxon>Basidiomycota</taxon>
        <taxon>Agaricomycotina</taxon>
        <taxon>Agaricomycetes</taxon>
        <taxon>Agaricomycetidae</taxon>
        <taxon>Agaricales</taxon>
        <taxon>Agaricineae</taxon>
        <taxon>Strophariaceae</taxon>
        <taxon>Agrocybe</taxon>
    </lineage>
</organism>
<dbReference type="EMBL" id="JAACJL010000044">
    <property type="protein sequence ID" value="KAF4614432.1"/>
    <property type="molecule type" value="Genomic_DNA"/>
</dbReference>
<dbReference type="SMART" id="SM00239">
    <property type="entry name" value="C2"/>
    <property type="match status" value="1"/>
</dbReference>
<dbReference type="CDD" id="cd00030">
    <property type="entry name" value="C2"/>
    <property type="match status" value="1"/>
</dbReference>
<evidence type="ECO:0000313" key="3">
    <source>
        <dbReference type="EMBL" id="KAF4614432.1"/>
    </source>
</evidence>
<gene>
    <name evidence="3" type="ORF">D9613_003520</name>
</gene>
<feature type="compositionally biased region" description="Basic and acidic residues" evidence="1">
    <location>
        <begin position="556"/>
        <end position="566"/>
    </location>
</feature>
<feature type="domain" description="C2" evidence="2">
    <location>
        <begin position="41"/>
        <end position="161"/>
    </location>
</feature>
<dbReference type="Proteomes" id="UP000521872">
    <property type="component" value="Unassembled WGS sequence"/>
</dbReference>
<feature type="region of interest" description="Disordered" evidence="1">
    <location>
        <begin position="546"/>
        <end position="566"/>
    </location>
</feature>
<dbReference type="InterPro" id="IPR035892">
    <property type="entry name" value="C2_domain_sf"/>
</dbReference>
<evidence type="ECO:0000313" key="4">
    <source>
        <dbReference type="Proteomes" id="UP000521872"/>
    </source>
</evidence>
<comment type="caution">
    <text evidence="3">The sequence shown here is derived from an EMBL/GenBank/DDBJ whole genome shotgun (WGS) entry which is preliminary data.</text>
</comment>
<evidence type="ECO:0000256" key="1">
    <source>
        <dbReference type="SAM" id="MobiDB-lite"/>
    </source>
</evidence>
<protein>
    <recommendedName>
        <fullName evidence="2">C2 domain-containing protein</fullName>
    </recommendedName>
</protein>
<name>A0A8H4QNJ1_9AGAR</name>
<dbReference type="AlphaFoldDB" id="A0A8H4QNJ1"/>
<reference evidence="3 4" key="1">
    <citation type="submission" date="2019-12" db="EMBL/GenBank/DDBJ databases">
        <authorList>
            <person name="Floudas D."/>
            <person name="Bentzer J."/>
            <person name="Ahren D."/>
            <person name="Johansson T."/>
            <person name="Persson P."/>
            <person name="Tunlid A."/>
        </authorList>
    </citation>
    <scope>NUCLEOTIDE SEQUENCE [LARGE SCALE GENOMIC DNA]</scope>
    <source>
        <strain evidence="3 4">CBS 102.39</strain>
    </source>
</reference>
<dbReference type="PANTHER" id="PTHR47800">
    <property type="entry name" value="C2 DOMAIN-CONTAINING PROTEIN"/>
    <property type="match status" value="1"/>
</dbReference>
<dbReference type="Gene3D" id="2.60.40.150">
    <property type="entry name" value="C2 domain"/>
    <property type="match status" value="1"/>
</dbReference>
<dbReference type="GO" id="GO:0010628">
    <property type="term" value="P:positive regulation of gene expression"/>
    <property type="evidence" value="ECO:0007669"/>
    <property type="project" value="TreeGrafter"/>
</dbReference>
<feature type="region of interest" description="Disordered" evidence="1">
    <location>
        <begin position="29"/>
        <end position="48"/>
    </location>
</feature>
<feature type="compositionally biased region" description="Polar residues" evidence="1">
    <location>
        <begin position="30"/>
        <end position="39"/>
    </location>
</feature>
<evidence type="ECO:0000259" key="2">
    <source>
        <dbReference type="PROSITE" id="PS50004"/>
    </source>
</evidence>
<dbReference type="PROSITE" id="PS50004">
    <property type="entry name" value="C2"/>
    <property type="match status" value="1"/>
</dbReference>